<sequence>MVRIAMRSIAATVAVFILGATGLTLSAQAAPLSPGAGGDPADAGAGTQASTDRFVSESCIEQVLEISRDLGDSDEDAHAEADELCTGTVISETSEEMTASVDEVARLAESESMSPAQASMLVERAASGAIKYKKWTHAYWGGSIVEKHNGTTYYDGSRAWVKEYRGKTGSHVCHSEGSIGIGWAVERISCNKPTAASSADNYYRFDASVFFKGSPVNLGVGLHFRVSANGATKSWQVGG</sequence>
<feature type="signal peptide" evidence="1">
    <location>
        <begin position="1"/>
        <end position="29"/>
    </location>
</feature>
<evidence type="ECO:0000313" key="2">
    <source>
        <dbReference type="EMBL" id="MDR7383875.1"/>
    </source>
</evidence>
<keyword evidence="1" id="KW-0732">Signal</keyword>
<protein>
    <submittedName>
        <fullName evidence="2">Uncharacterized protein</fullName>
    </submittedName>
</protein>
<accession>A0ABU2CRB1</accession>
<comment type="caution">
    <text evidence="2">The sequence shown here is derived from an EMBL/GenBank/DDBJ whole genome shotgun (WGS) entry which is preliminary data.</text>
</comment>
<feature type="chain" id="PRO_5045135162" evidence="1">
    <location>
        <begin position="30"/>
        <end position="239"/>
    </location>
</feature>
<dbReference type="RefSeq" id="WP_274995131.1">
    <property type="nucleotide sequence ID" value="NZ_JAJQQP010000008.1"/>
</dbReference>
<organism evidence="2 3">
    <name type="scientific">Promicromonospora iranensis</name>
    <dbReference type="NCBI Taxonomy" id="1105144"/>
    <lineage>
        <taxon>Bacteria</taxon>
        <taxon>Bacillati</taxon>
        <taxon>Actinomycetota</taxon>
        <taxon>Actinomycetes</taxon>
        <taxon>Micrococcales</taxon>
        <taxon>Promicromonosporaceae</taxon>
        <taxon>Promicromonospora</taxon>
    </lineage>
</organism>
<dbReference type="Proteomes" id="UP001183585">
    <property type="component" value="Unassembled WGS sequence"/>
</dbReference>
<reference evidence="2 3" key="1">
    <citation type="submission" date="2023-07" db="EMBL/GenBank/DDBJ databases">
        <title>Sequencing the genomes of 1000 actinobacteria strains.</title>
        <authorList>
            <person name="Klenk H.-P."/>
        </authorList>
    </citation>
    <scope>NUCLEOTIDE SEQUENCE [LARGE SCALE GENOMIC DNA]</scope>
    <source>
        <strain evidence="2 3">DSM 45554</strain>
    </source>
</reference>
<proteinExistence type="predicted"/>
<dbReference type="EMBL" id="JAVDYE010000001">
    <property type="protein sequence ID" value="MDR7383875.1"/>
    <property type="molecule type" value="Genomic_DNA"/>
</dbReference>
<evidence type="ECO:0000313" key="3">
    <source>
        <dbReference type="Proteomes" id="UP001183585"/>
    </source>
</evidence>
<name>A0ABU2CRB1_9MICO</name>
<keyword evidence="3" id="KW-1185">Reference proteome</keyword>
<gene>
    <name evidence="2" type="ORF">J2S48_003390</name>
</gene>
<evidence type="ECO:0000256" key="1">
    <source>
        <dbReference type="SAM" id="SignalP"/>
    </source>
</evidence>